<reference evidence="1 2" key="1">
    <citation type="submission" date="2017-06" db="EMBL/GenBank/DDBJ databases">
        <authorList>
            <person name="Kim H.J."/>
            <person name="Triplett B.A."/>
        </authorList>
    </citation>
    <scope>NUCLEOTIDE SEQUENCE [LARGE SCALE GENOMIC DNA]</scope>
    <source>
        <strain evidence="1 2">DSM 18704</strain>
    </source>
</reference>
<organism evidence="1 2">
    <name type="scientific">Granulicella rosea</name>
    <dbReference type="NCBI Taxonomy" id="474952"/>
    <lineage>
        <taxon>Bacteria</taxon>
        <taxon>Pseudomonadati</taxon>
        <taxon>Acidobacteriota</taxon>
        <taxon>Terriglobia</taxon>
        <taxon>Terriglobales</taxon>
        <taxon>Acidobacteriaceae</taxon>
        <taxon>Granulicella</taxon>
    </lineage>
</organism>
<gene>
    <name evidence="1" type="ORF">SAMN05421770_103107</name>
</gene>
<name>A0A239IHU2_9BACT</name>
<dbReference type="RefSeq" id="WP_089408634.1">
    <property type="nucleotide sequence ID" value="NZ_FZOU01000003.1"/>
</dbReference>
<proteinExistence type="predicted"/>
<dbReference type="Proteomes" id="UP000198356">
    <property type="component" value="Unassembled WGS sequence"/>
</dbReference>
<evidence type="ECO:0008006" key="3">
    <source>
        <dbReference type="Google" id="ProtNLM"/>
    </source>
</evidence>
<protein>
    <recommendedName>
        <fullName evidence="3">Addiction module toxin RelE</fullName>
    </recommendedName>
</protein>
<evidence type="ECO:0000313" key="2">
    <source>
        <dbReference type="Proteomes" id="UP000198356"/>
    </source>
</evidence>
<dbReference type="EMBL" id="FZOU01000003">
    <property type="protein sequence ID" value="SNS92828.1"/>
    <property type="molecule type" value="Genomic_DNA"/>
</dbReference>
<dbReference type="Pfam" id="PF05973">
    <property type="entry name" value="Gp49"/>
    <property type="match status" value="1"/>
</dbReference>
<accession>A0A239IHU2</accession>
<sequence length="122" mass="14395">MPYEVEFTEEFEQWWNSLTEDEQDSVDYSVGLLEEHGVNLKRPHADTIHGSKVGNMRELRCQHEGRPYRVLYAFDPRRTAMLLIGGDKTGNPRWYEEFVPRAEKIYEQHLKESDVQPNVRNG</sequence>
<evidence type="ECO:0000313" key="1">
    <source>
        <dbReference type="EMBL" id="SNS92828.1"/>
    </source>
</evidence>
<dbReference type="InterPro" id="IPR009241">
    <property type="entry name" value="HigB-like"/>
</dbReference>
<keyword evidence="2" id="KW-1185">Reference proteome</keyword>
<dbReference type="OrthoDB" id="330810at2"/>
<dbReference type="AlphaFoldDB" id="A0A239IHU2"/>